<evidence type="ECO:0008006" key="3">
    <source>
        <dbReference type="Google" id="ProtNLM"/>
    </source>
</evidence>
<gene>
    <name evidence="1" type="ORF">SSSM7_039</name>
</gene>
<organism evidence="1 2">
    <name type="scientific">Synechococcus phage S-SSM7</name>
    <dbReference type="NCBI Taxonomy" id="445686"/>
    <lineage>
        <taxon>Viruses</taxon>
        <taxon>Duplodnaviria</taxon>
        <taxon>Heunggongvirae</taxon>
        <taxon>Uroviricota</taxon>
        <taxon>Caudoviricetes</taxon>
        <taxon>Pantevenvirales</taxon>
        <taxon>Kyanoviridae</taxon>
        <taxon>Lipsvirus</taxon>
        <taxon>Lipsvirus ssm7</taxon>
    </lineage>
</organism>
<evidence type="ECO:0000313" key="1">
    <source>
        <dbReference type="EMBL" id="ADO98105.1"/>
    </source>
</evidence>
<dbReference type="Proteomes" id="UP000006527">
    <property type="component" value="Segment"/>
</dbReference>
<dbReference type="Pfam" id="PF13759">
    <property type="entry name" value="2OG-FeII_Oxy_5"/>
    <property type="match status" value="1"/>
</dbReference>
<keyword evidence="2" id="KW-1185">Reference proteome</keyword>
<dbReference type="GeneID" id="10328608"/>
<proteinExistence type="predicted"/>
<dbReference type="Gene3D" id="2.60.120.620">
    <property type="entry name" value="q2cbj1_9rhob like domain"/>
    <property type="match status" value="1"/>
</dbReference>
<evidence type="ECO:0000313" key="2">
    <source>
        <dbReference type="Proteomes" id="UP000006527"/>
    </source>
</evidence>
<name>E3SKV7_9CAUD</name>
<dbReference type="RefSeq" id="YP_004324092.1">
    <property type="nucleotide sequence ID" value="NC_015287.1"/>
</dbReference>
<dbReference type="EMBL" id="GU071098">
    <property type="protein sequence ID" value="ADO98105.1"/>
    <property type="molecule type" value="Genomic_DNA"/>
</dbReference>
<reference evidence="1 2" key="1">
    <citation type="journal article" date="2010" name="Environ. Microbiol.">
        <title>Genomic analysis of oceanic cyanobacterial myoviruses compared with T4-like myoviruses from diverse hosts and environments.</title>
        <authorList>
            <person name="Sullivan M.B."/>
            <person name="Huang K.H."/>
            <person name="Ignacio-Espinoza J.C."/>
            <person name="Berlin A.M."/>
            <person name="Kelly L."/>
            <person name="Weigele P.R."/>
            <person name="DeFrancesco A.S."/>
            <person name="Kern S.E."/>
            <person name="Thompson L.R."/>
            <person name="Young S."/>
            <person name="Yandava C."/>
            <person name="Fu R."/>
            <person name="Krastins B."/>
            <person name="Chase M."/>
            <person name="Sarracino D."/>
            <person name="Osburne M.S."/>
            <person name="Henn M.R."/>
            <person name="Chisholm S.W."/>
        </authorList>
    </citation>
    <scope>NUCLEOTIDE SEQUENCE [LARGE SCALE GENOMIC DNA]</scope>
    <source>
        <strain evidence="1">8109-3</strain>
    </source>
</reference>
<dbReference type="InterPro" id="IPR012668">
    <property type="entry name" value="CHP02466"/>
</dbReference>
<dbReference type="OrthoDB" id="23426at10239"/>
<protein>
    <recommendedName>
        <fullName evidence="3">Phytanoyl-CoA-dioxygenase</fullName>
    </recommendedName>
</protein>
<dbReference type="KEGG" id="vg:10328608"/>
<accession>E3SKV7</accession>
<sequence>MEVVNILPTPVLIVKCPFHDKIKQTILDEIEEQKVNQLSYNVNSKELKHVGHYSVLHDDSKYGRFRNWCEQQAEYYAKEVKGDYVQETVQVTDSWYNISDKGGYQHPHFHSNSYLSCIYYVNFDVTKDHVNTHFTREESLYFPVMPALGLIRKKFTEYNQDNQIMVSEGELMIFPSQIIHGYDDNKGDNRVTLSMNMMPTIVTNGDYGWRCVNLTPQERMRAFDTKENLNLTKDK</sequence>